<feature type="compositionally biased region" description="Polar residues" evidence="2">
    <location>
        <begin position="318"/>
        <end position="327"/>
    </location>
</feature>
<name>A0A1B9GRR9_9TREE</name>
<feature type="compositionally biased region" description="Polar residues" evidence="2">
    <location>
        <begin position="878"/>
        <end position="892"/>
    </location>
</feature>
<sequence>MSGSSTSLANGHSTDNVVVNLSSARQKGSTSMAISLSSAPVKAASSLGEKRPRPSTTPNQVQIASSPFSRPAVAGPSSRPISSTQIPSSLRAGRHSPSSQKPKHRQSTLPLPFVRLGPEVDDPSVHDAKGKGKRRAFAEPIDLTLSDTDDDEQAPTPSTLPKSEMLSGSSRLSEYSSSGDIVPLNTDLRPIVFVNNKPKNKLKNRDMNRSRLLGRTASISKKGQGGVINSKEDWQRIRQPHLSSSQSGTIPKLKSTLSSQLLQTPQRIQPNPATSSSSRPATPSQAMPSSLMKPRIPTQGMISRAVSPKKPPSVIKTPGSQRSSSVADSHAYREPPPNYNLPNTIEVDNSALPHSRSTSVARSALASVSRLGAVVSRPQPPAAIKLERMQTTPAGSPTRRLVPSTSKRRLNSKEWEEALKQRKAQENALQQNQTVVPGPSNGPSPSPAPTQNSRPVKTVFGPESSVGMERSRSGSSLASESRLRTALSSGPPPIGFGGVGGPGGDTRMKPESPLKKSVPLPSTPGHDSDDDSVIVVDIPPLVKASPSPVRKTTTSASIPKAPPKIRSSPVTDPRRPTARQHSTTQTNAASIVNKRISRMAEEDEESYRPKSSQSHARTKRNSLPFPQMATSTARDRPTRVRPEKGAYTLPTPETSIYDWPLLESTHAAGGSKKRSSLAGQDRGKGKESSVQAGKIGASNQSKLNVARAIKERSSAKKSSQTPNAVSALLLQRSMSGSTASTLTPPPSPTLSQDPKFARSDAQRRTVAQQQKRIVNGHNVSPTKSLSATPAKGRFPQLLPDVENTHRIKRQAVSNAADDVDEEDEEEEVEEKEEIEKEVEKEDLEPNVDDILAEFEGYEWAESDGEGDASEGNEEDATSPITAQNEAEGTSSGEAALPDSNHSHRQHAVALPGDTTTLDPSTPAKQILSQSDVDASKTQTPRSSPKRLRPSSLSLSPTHTKRHLSSDHWDKLLREEEAIRDQEREEAKKKEKAMQLDLDRIADVHDDDEAGQTDVGEDLNAFLHGITNAAPEKPAVLSAVASRAVSRQVQAEADRRAKQQARADAARAAERAERLRQVRKEDRTFTAVLNSIRQSDDIHEALMGISNGTNDHDVDLSNIEAEDAYPTPARSETSSGHDADETMDLPHVLGEDVAPENEVDFDKMVENARDEGMVIDADLVRDAKFAKTKPVEGLRWEGFWRKDFKSSDNNVEIIQPDCSLKGNEIWDLVVQAIDKQDLRMLSLIVGSPAFAYVGTNDVTRWLFTNALQAGHAVWAQIAQDACIHFLHALEEHPCTPWEDMESDLLHALTAMSAESSILRGHSRRQNDQMEWPNAIRNREATLPSNGPEAHACYRRFAKSEQLFSAEGWIPILLTLTVDVRTPFALRKQLGETIHDLLVRALERDDHKTAKVLAQAIAQTTRDHGDDVRAAVLDALGQGTPQAREVHRWLGMEYLTRGTLEEVISMDNSPNVPTINHVVEAIKTIYGALKPNSGEPDFSDLNHRVTFLYAALSDFAALLEQHSIDVESGGAGDKGGKDLLAESELDQIRTWVRLCRDRIADKSDGTERSTVKARLHQLYEFSRLLLLVEIKKKIRSKRAGKGYKFGEGKGGQTKLDFGVK</sequence>
<feature type="compositionally biased region" description="Basic and acidic residues" evidence="2">
    <location>
        <begin position="633"/>
        <end position="644"/>
    </location>
</feature>
<feature type="region of interest" description="Disordered" evidence="2">
    <location>
        <begin position="199"/>
        <end position="233"/>
    </location>
</feature>
<feature type="region of interest" description="Disordered" evidence="2">
    <location>
        <begin position="382"/>
        <end position="969"/>
    </location>
</feature>
<reference evidence="3 4" key="1">
    <citation type="submission" date="2013-07" db="EMBL/GenBank/DDBJ databases">
        <title>The Genome Sequence of Cryptococcus heveanensis BCC8398.</title>
        <authorList>
            <consortium name="The Broad Institute Genome Sequencing Platform"/>
            <person name="Cuomo C."/>
            <person name="Litvintseva A."/>
            <person name="Chen Y."/>
            <person name="Heitman J."/>
            <person name="Sun S."/>
            <person name="Springer D."/>
            <person name="Dromer F."/>
            <person name="Young S.K."/>
            <person name="Zeng Q."/>
            <person name="Gargeya S."/>
            <person name="Fitzgerald M."/>
            <person name="Abouelleil A."/>
            <person name="Alvarado L."/>
            <person name="Berlin A.M."/>
            <person name="Chapman S.B."/>
            <person name="Dewar J."/>
            <person name="Goldberg J."/>
            <person name="Griggs A."/>
            <person name="Gujja S."/>
            <person name="Hansen M."/>
            <person name="Howarth C."/>
            <person name="Imamovic A."/>
            <person name="Larimer J."/>
            <person name="McCowan C."/>
            <person name="Murphy C."/>
            <person name="Pearson M."/>
            <person name="Priest M."/>
            <person name="Roberts A."/>
            <person name="Saif S."/>
            <person name="Shea T."/>
            <person name="Sykes S."/>
            <person name="Wortman J."/>
            <person name="Nusbaum C."/>
            <person name="Birren B."/>
        </authorList>
    </citation>
    <scope>NUCLEOTIDE SEQUENCE [LARGE SCALE GENOMIC DNA]</scope>
    <source>
        <strain evidence="3 4">BCC8398</strain>
    </source>
</reference>
<evidence type="ECO:0000256" key="2">
    <source>
        <dbReference type="SAM" id="MobiDB-lite"/>
    </source>
</evidence>
<protein>
    <submittedName>
        <fullName evidence="3">Uncharacterized protein</fullName>
    </submittedName>
</protein>
<evidence type="ECO:0000313" key="3">
    <source>
        <dbReference type="EMBL" id="OCF33687.1"/>
    </source>
</evidence>
<feature type="compositionally biased region" description="Polar residues" evidence="2">
    <location>
        <begin position="765"/>
        <end position="787"/>
    </location>
</feature>
<feature type="compositionally biased region" description="Polar residues" evidence="2">
    <location>
        <begin position="79"/>
        <end position="88"/>
    </location>
</feature>
<gene>
    <name evidence="3" type="ORF">I316_04761</name>
</gene>
<keyword evidence="1" id="KW-0175">Coiled coil</keyword>
<feature type="coiled-coil region" evidence="1">
    <location>
        <begin position="971"/>
        <end position="998"/>
    </location>
</feature>
<feature type="region of interest" description="Disordered" evidence="2">
    <location>
        <begin position="19"/>
        <end position="180"/>
    </location>
</feature>
<evidence type="ECO:0000256" key="1">
    <source>
        <dbReference type="SAM" id="Coils"/>
    </source>
</evidence>
<feature type="compositionally biased region" description="Polar residues" evidence="2">
    <location>
        <begin position="913"/>
        <end position="939"/>
    </location>
</feature>
<accession>A0A1B9GRR9</accession>
<feature type="compositionally biased region" description="Basic and acidic residues" evidence="2">
    <location>
        <begin position="411"/>
        <end position="425"/>
    </location>
</feature>
<feature type="compositionally biased region" description="Polar residues" evidence="2">
    <location>
        <begin position="579"/>
        <end position="590"/>
    </location>
</feature>
<proteinExistence type="predicted"/>
<dbReference type="EMBL" id="KI669504">
    <property type="protein sequence ID" value="OCF33687.1"/>
    <property type="molecule type" value="Genomic_DNA"/>
</dbReference>
<feature type="compositionally biased region" description="Low complexity" evidence="2">
    <location>
        <begin position="263"/>
        <end position="284"/>
    </location>
</feature>
<feature type="compositionally biased region" description="Low complexity" evidence="2">
    <location>
        <begin position="167"/>
        <end position="178"/>
    </location>
</feature>
<feature type="compositionally biased region" description="Polar residues" evidence="2">
    <location>
        <begin position="19"/>
        <end position="38"/>
    </location>
</feature>
<dbReference type="STRING" id="1296120.A0A1B9GRR9"/>
<keyword evidence="4" id="KW-1185">Reference proteome</keyword>
<dbReference type="Proteomes" id="UP000092666">
    <property type="component" value="Unassembled WGS sequence"/>
</dbReference>
<organism evidence="3 4">
    <name type="scientific">Kwoniella heveanensis BCC8398</name>
    <dbReference type="NCBI Taxonomy" id="1296120"/>
    <lineage>
        <taxon>Eukaryota</taxon>
        <taxon>Fungi</taxon>
        <taxon>Dikarya</taxon>
        <taxon>Basidiomycota</taxon>
        <taxon>Agaricomycotina</taxon>
        <taxon>Tremellomycetes</taxon>
        <taxon>Tremellales</taxon>
        <taxon>Cryptococcaceae</taxon>
        <taxon>Kwoniella</taxon>
    </lineage>
</organism>
<dbReference type="OrthoDB" id="2575080at2759"/>
<feature type="compositionally biased region" description="Acidic residues" evidence="2">
    <location>
        <begin position="840"/>
        <end position="876"/>
    </location>
</feature>
<evidence type="ECO:0000313" key="4">
    <source>
        <dbReference type="Proteomes" id="UP000092666"/>
    </source>
</evidence>
<feature type="region of interest" description="Disordered" evidence="2">
    <location>
        <begin position="263"/>
        <end position="342"/>
    </location>
</feature>
<feature type="compositionally biased region" description="Acidic residues" evidence="2">
    <location>
        <begin position="817"/>
        <end position="832"/>
    </location>
</feature>
<reference evidence="4" key="2">
    <citation type="submission" date="2013-12" db="EMBL/GenBank/DDBJ databases">
        <title>Evolution of pathogenesis and genome organization in the Tremellales.</title>
        <authorList>
            <person name="Cuomo C."/>
            <person name="Litvintseva A."/>
            <person name="Heitman J."/>
            <person name="Chen Y."/>
            <person name="Sun S."/>
            <person name="Springer D."/>
            <person name="Dromer F."/>
            <person name="Young S."/>
            <person name="Zeng Q."/>
            <person name="Chapman S."/>
            <person name="Gujja S."/>
            <person name="Saif S."/>
            <person name="Birren B."/>
        </authorList>
    </citation>
    <scope>NUCLEOTIDE SEQUENCE [LARGE SCALE GENOMIC DNA]</scope>
    <source>
        <strain evidence="4">BCC8398</strain>
    </source>
</reference>
<feature type="compositionally biased region" description="Polar residues" evidence="2">
    <location>
        <begin position="54"/>
        <end position="68"/>
    </location>
</feature>
<feature type="compositionally biased region" description="Gly residues" evidence="2">
    <location>
        <begin position="495"/>
        <end position="504"/>
    </location>
</feature>